<evidence type="ECO:0000256" key="4">
    <source>
        <dbReference type="ARBA" id="ARBA00023125"/>
    </source>
</evidence>
<feature type="domain" description="THAP-type" evidence="8">
    <location>
        <begin position="166"/>
        <end position="266"/>
    </location>
</feature>
<evidence type="ECO:0000256" key="5">
    <source>
        <dbReference type="PROSITE-ProRule" id="PRU00309"/>
    </source>
</evidence>
<feature type="region of interest" description="Disordered" evidence="7">
    <location>
        <begin position="276"/>
        <end position="306"/>
    </location>
</feature>
<dbReference type="PANTHER" id="PTHR46927:SF3">
    <property type="entry name" value="THAP-TYPE DOMAIN-CONTAINING PROTEIN"/>
    <property type="match status" value="1"/>
</dbReference>
<evidence type="ECO:0000256" key="2">
    <source>
        <dbReference type="ARBA" id="ARBA00022771"/>
    </source>
</evidence>
<evidence type="ECO:0000256" key="3">
    <source>
        <dbReference type="ARBA" id="ARBA00022833"/>
    </source>
</evidence>
<feature type="compositionally biased region" description="Polar residues" evidence="7">
    <location>
        <begin position="297"/>
        <end position="306"/>
    </location>
</feature>
<gene>
    <name evidence="10" type="primary">LOC112681262</name>
</gene>
<dbReference type="Pfam" id="PF21787">
    <property type="entry name" value="TNP-like_RNaseH_N"/>
    <property type="match status" value="2"/>
</dbReference>
<accession>A0A8B8F958</accession>
<keyword evidence="1" id="KW-0479">Metal-binding</keyword>
<dbReference type="PANTHER" id="PTHR46927">
    <property type="entry name" value="AGAP005574-PA"/>
    <property type="match status" value="1"/>
</dbReference>
<dbReference type="Proteomes" id="UP000694846">
    <property type="component" value="Unplaced"/>
</dbReference>
<evidence type="ECO:0000256" key="1">
    <source>
        <dbReference type="ARBA" id="ARBA00022723"/>
    </source>
</evidence>
<dbReference type="InterPro" id="IPR048365">
    <property type="entry name" value="TNP-like_RNaseH_N"/>
</dbReference>
<dbReference type="OrthoDB" id="7312725at2759"/>
<evidence type="ECO:0000256" key="7">
    <source>
        <dbReference type="SAM" id="MobiDB-lite"/>
    </source>
</evidence>
<dbReference type="InterPro" id="IPR021896">
    <property type="entry name" value="THAP9-like_HTH"/>
</dbReference>
<dbReference type="GeneID" id="112681262"/>
<organism evidence="9 10">
    <name type="scientific">Sipha flava</name>
    <name type="common">yellow sugarcane aphid</name>
    <dbReference type="NCBI Taxonomy" id="143950"/>
    <lineage>
        <taxon>Eukaryota</taxon>
        <taxon>Metazoa</taxon>
        <taxon>Ecdysozoa</taxon>
        <taxon>Arthropoda</taxon>
        <taxon>Hexapoda</taxon>
        <taxon>Insecta</taxon>
        <taxon>Pterygota</taxon>
        <taxon>Neoptera</taxon>
        <taxon>Paraneoptera</taxon>
        <taxon>Hemiptera</taxon>
        <taxon>Sternorrhyncha</taxon>
        <taxon>Aphidomorpha</taxon>
        <taxon>Aphidoidea</taxon>
        <taxon>Aphididae</taxon>
        <taxon>Sipha</taxon>
    </lineage>
</organism>
<dbReference type="InterPro" id="IPR048366">
    <property type="entry name" value="TNP-like_GBD"/>
</dbReference>
<dbReference type="Pfam" id="PF12017">
    <property type="entry name" value="Tnp_P_element"/>
    <property type="match status" value="1"/>
</dbReference>
<keyword evidence="9" id="KW-1185">Reference proteome</keyword>
<feature type="coiled-coil region" evidence="6">
    <location>
        <begin position="344"/>
        <end position="371"/>
    </location>
</feature>
<dbReference type="Pfam" id="PF21788">
    <property type="entry name" value="TNP-like_GBD"/>
    <property type="match status" value="1"/>
</dbReference>
<dbReference type="RefSeq" id="XP_025407313.1">
    <property type="nucleotide sequence ID" value="XM_025551528.1"/>
</dbReference>
<reference evidence="10" key="1">
    <citation type="submission" date="2025-08" db="UniProtKB">
        <authorList>
            <consortium name="RefSeq"/>
        </authorList>
    </citation>
    <scope>IDENTIFICATION</scope>
    <source>
        <tissue evidence="10">Whole body</tissue>
    </source>
</reference>
<keyword evidence="6" id="KW-0175">Coiled coil</keyword>
<keyword evidence="2 5" id="KW-0863">Zinc-finger</keyword>
<sequence length="511" mass="58390">MAVGVNGHWKMPIGYFLVAGLNGTERNNLLKQCLILMGDTGAKVHSITFDGAYSNGKMCSNFGASFDKNDELSFIFENPYNNEPIYIFYDACHMIKLIRNTLGDMGCLFQEGEKISWDHIKMLYFKEKNKGLKAATKLTNKHVYYYNEKMNVKLATQVLSNSVGNGLKFCKSIGCDDFKDIDATAEFCFLMNNDLRLPNGKKVVESGRKTGFVGLIKALDNVLKLKNFIPNQWSRICSVHFTDNDYQIRPGANRPILKVNAVPSVFPSFPVYYQHNPKKLRNPPKNRDLPSFKDKPSTSTDPKISNENADLELIDNHSILPKSVDREVQTSHSSCNELLLKHEIKILRQKLRRKEKKITSLDNLLKELNNKGYIDSEQQHLMLSNFNCSFRDLFINETKNCDKSTGKRYTKEIKQLALTLHFYSPKAYNFCRSILSLPHPSSLTNWTSSVNADPGLFREVFMFIKKHIPSEDLDCNLVFDAMAIHKKLIYDASKDRFLGYCDFGNIQVEAQ</sequence>
<dbReference type="GO" id="GO:0008270">
    <property type="term" value="F:zinc ion binding"/>
    <property type="evidence" value="ECO:0007669"/>
    <property type="project" value="UniProtKB-KW"/>
</dbReference>
<keyword evidence="3" id="KW-0862">Zinc</keyword>
<dbReference type="InterPro" id="IPR052224">
    <property type="entry name" value="THAP_domain_protein"/>
</dbReference>
<feature type="compositionally biased region" description="Basic and acidic residues" evidence="7">
    <location>
        <begin position="285"/>
        <end position="296"/>
    </location>
</feature>
<evidence type="ECO:0000313" key="10">
    <source>
        <dbReference type="RefSeq" id="XP_025407313.1"/>
    </source>
</evidence>
<dbReference type="InterPro" id="IPR006612">
    <property type="entry name" value="THAP_Znf"/>
</dbReference>
<dbReference type="GO" id="GO:0003677">
    <property type="term" value="F:DNA binding"/>
    <property type="evidence" value="ECO:0007669"/>
    <property type="project" value="UniProtKB-UniRule"/>
</dbReference>
<evidence type="ECO:0000259" key="8">
    <source>
        <dbReference type="PROSITE" id="PS50950"/>
    </source>
</evidence>
<dbReference type="PROSITE" id="PS50950">
    <property type="entry name" value="ZF_THAP"/>
    <property type="match status" value="1"/>
</dbReference>
<keyword evidence="4 5" id="KW-0238">DNA-binding</keyword>
<dbReference type="SUPFAM" id="SSF57716">
    <property type="entry name" value="Glucocorticoid receptor-like (DNA-binding domain)"/>
    <property type="match status" value="1"/>
</dbReference>
<name>A0A8B8F958_9HEMI</name>
<proteinExistence type="predicted"/>
<evidence type="ECO:0000313" key="9">
    <source>
        <dbReference type="Proteomes" id="UP000694846"/>
    </source>
</evidence>
<protein>
    <submittedName>
        <fullName evidence="10">Uncharacterized protein LOC112681262</fullName>
    </submittedName>
</protein>
<dbReference type="AlphaFoldDB" id="A0A8B8F958"/>
<evidence type="ECO:0000256" key="6">
    <source>
        <dbReference type="SAM" id="Coils"/>
    </source>
</evidence>